<dbReference type="InterPro" id="IPR026664">
    <property type="entry name" value="Stereocilin-rel"/>
</dbReference>
<evidence type="ECO:0000256" key="3">
    <source>
        <dbReference type="ARBA" id="ARBA00022729"/>
    </source>
</evidence>
<dbReference type="Proteomes" id="UP001482620">
    <property type="component" value="Unassembled WGS sequence"/>
</dbReference>
<protein>
    <recommendedName>
        <fullName evidence="10">Mesothelin-like protein</fullName>
    </recommendedName>
</protein>
<dbReference type="InterPro" id="IPR010335">
    <property type="entry name" value="Mesothelin"/>
</dbReference>
<gene>
    <name evidence="8" type="ORF">ILYODFUR_021153</name>
</gene>
<comment type="similarity">
    <text evidence="2">Belongs to the mesothelin family.</text>
</comment>
<evidence type="ECO:0000313" key="8">
    <source>
        <dbReference type="EMBL" id="MEQ2241026.1"/>
    </source>
</evidence>
<evidence type="ECO:0000256" key="2">
    <source>
        <dbReference type="ARBA" id="ARBA00011016"/>
    </source>
</evidence>
<accession>A0ABV0U9U9</accession>
<comment type="caution">
    <text evidence="8">The sequence shown here is derived from an EMBL/GenBank/DDBJ whole genome shotgun (WGS) entry which is preliminary data.</text>
</comment>
<keyword evidence="9" id="KW-1185">Reference proteome</keyword>
<reference evidence="8 9" key="1">
    <citation type="submission" date="2021-06" db="EMBL/GenBank/DDBJ databases">
        <authorList>
            <person name="Palmer J.M."/>
        </authorList>
    </citation>
    <scope>NUCLEOTIDE SEQUENCE [LARGE SCALE GENOMIC DNA]</scope>
    <source>
        <strain evidence="9">if_2019</strain>
        <tissue evidence="8">Muscle</tissue>
    </source>
</reference>
<evidence type="ECO:0000256" key="5">
    <source>
        <dbReference type="ARBA" id="ARBA00023136"/>
    </source>
</evidence>
<keyword evidence="4" id="KW-0130">Cell adhesion</keyword>
<proteinExistence type="inferred from homology"/>
<evidence type="ECO:0008006" key="10">
    <source>
        <dbReference type="Google" id="ProtNLM"/>
    </source>
</evidence>
<dbReference type="EMBL" id="JAHRIQ010060162">
    <property type="protein sequence ID" value="MEQ2241026.1"/>
    <property type="molecule type" value="Genomic_DNA"/>
</dbReference>
<keyword evidence="5" id="KW-0472">Membrane</keyword>
<comment type="subcellular location">
    <subcellularLocation>
        <location evidence="1">Membrane</location>
    </subcellularLocation>
</comment>
<dbReference type="PANTHER" id="PTHR23412:SF6">
    <property type="entry name" value="MESOTHELIN"/>
    <property type="match status" value="1"/>
</dbReference>
<dbReference type="PANTHER" id="PTHR23412">
    <property type="entry name" value="STEREOCILIN RELATED"/>
    <property type="match status" value="1"/>
</dbReference>
<sequence>LLNTISTSEMHQFLSQPDVIHNSSNICVIFNNYNNTAAFVETEDVPDDVRTIILPCVWPLALSSNRRSEVDLWFNARLKNYLRFLTKDLISSTEVQKASCLSFQKLVSFMGNNFTYTSSEFGRQDVYITIGSYLRAGSGARCYDPTDPDLNSTSWFANYMGVFVIFITLDDLTSFVNLHLTTSQLEVFLVDKDNLKLFNNTAIPKNVTNYYITKLFESHPSFDVMMLPGSWLCSSDVPSSAFSSLTEAETMTILDRLKTFCNGTEDPERSAALASNIKVLTEQTFQDLGSASSGLTTSQILSVSPLVLVSSLFTLGSVNTWGQDQANIIIQSITSSGFQINNTASLESLGTLIVGVPSELMENISASEVLSASKNPTLVSNMLKAPNVIQEIFVRKTWTTDQSTMFFANLAETDFDVEQLSPSVLQGFTCSTVKKMRKSRVKQLIHACRPRKGRAKVELQEPQLTCMYNLLRDDLSQNFTDYPSDMLLYLDIQDVQKENCRSYFSALGAADFTVASSILNKSPKKLKEARRCLGISGISLSRDNVEVLGNMACSLDRSDIENADPLILEKLKACKDLSDSQVVAMETLLLSGKTQYGNTTTWNQQTLEDLGTLPLYFTRKVWGSFQDTTKKKFLKGFMPTLRKEETEKKKLKNLFKQINPRIAKRGAGCTVGNINQVTIGNPSFPFGYDLVQFDLCLDIPILKDNLNSICQNVDEDDYQKVILSKLNQAFPTGVPDQAVQMLASVSRTATLEDISKWNISKLDTLAALMKPEDGTWEKAKSKEIITKYLNNPGNSLGSIELNVIDSNLCSLDASTLQTITADSIRNAKLLKVASCSAEQKRVLFEISNTSFSGYRDNPINFYNLIKGHLGGAPLTDIAALSTQNISMDVNTFRSLDINVINNLTVKNIRGLLAENLPDLKLFENDTVVQTWVNLQLQSDLDTLGVGLITNRASPTAVTSSNTTGAHATVQTTTDGTVTQGNTNTTPTPSQSATTSGVLELTRSPASVLLAALFTALLQVLLQPA</sequence>
<name>A0ABV0U9U9_9TELE</name>
<evidence type="ECO:0000256" key="4">
    <source>
        <dbReference type="ARBA" id="ARBA00022889"/>
    </source>
</evidence>
<keyword evidence="3" id="KW-0732">Signal</keyword>
<evidence type="ECO:0000313" key="9">
    <source>
        <dbReference type="Proteomes" id="UP001482620"/>
    </source>
</evidence>
<feature type="non-terminal residue" evidence="8">
    <location>
        <position position="1"/>
    </location>
</feature>
<feature type="region of interest" description="Disordered" evidence="7">
    <location>
        <begin position="956"/>
        <end position="996"/>
    </location>
</feature>
<feature type="compositionally biased region" description="Low complexity" evidence="7">
    <location>
        <begin position="962"/>
        <end position="994"/>
    </location>
</feature>
<evidence type="ECO:0000256" key="6">
    <source>
        <dbReference type="ARBA" id="ARBA00023180"/>
    </source>
</evidence>
<evidence type="ECO:0000256" key="7">
    <source>
        <dbReference type="SAM" id="MobiDB-lite"/>
    </source>
</evidence>
<organism evidence="8 9">
    <name type="scientific">Ilyodon furcidens</name>
    <name type="common">goldbreast splitfin</name>
    <dbReference type="NCBI Taxonomy" id="33524"/>
    <lineage>
        <taxon>Eukaryota</taxon>
        <taxon>Metazoa</taxon>
        <taxon>Chordata</taxon>
        <taxon>Craniata</taxon>
        <taxon>Vertebrata</taxon>
        <taxon>Euteleostomi</taxon>
        <taxon>Actinopterygii</taxon>
        <taxon>Neopterygii</taxon>
        <taxon>Teleostei</taxon>
        <taxon>Neoteleostei</taxon>
        <taxon>Acanthomorphata</taxon>
        <taxon>Ovalentaria</taxon>
        <taxon>Atherinomorphae</taxon>
        <taxon>Cyprinodontiformes</taxon>
        <taxon>Goodeidae</taxon>
        <taxon>Ilyodon</taxon>
    </lineage>
</organism>
<evidence type="ECO:0000256" key="1">
    <source>
        <dbReference type="ARBA" id="ARBA00004370"/>
    </source>
</evidence>
<dbReference type="Pfam" id="PF06060">
    <property type="entry name" value="Mesothelin"/>
    <property type="match status" value="1"/>
</dbReference>
<keyword evidence="6" id="KW-0325">Glycoprotein</keyword>